<evidence type="ECO:0008006" key="4">
    <source>
        <dbReference type="Google" id="ProtNLM"/>
    </source>
</evidence>
<dbReference type="InterPro" id="IPR013783">
    <property type="entry name" value="Ig-like_fold"/>
</dbReference>
<keyword evidence="3" id="KW-1185">Reference proteome</keyword>
<feature type="signal peptide" evidence="1">
    <location>
        <begin position="1"/>
        <end position="27"/>
    </location>
</feature>
<dbReference type="RefSeq" id="WP_145283893.1">
    <property type="nucleotide sequence ID" value="NZ_CP036318.1"/>
</dbReference>
<dbReference type="Pfam" id="PF13620">
    <property type="entry name" value="CarboxypepD_reg"/>
    <property type="match status" value="1"/>
</dbReference>
<evidence type="ECO:0000313" key="3">
    <source>
        <dbReference type="Proteomes" id="UP000316770"/>
    </source>
</evidence>
<feature type="chain" id="PRO_5022054616" description="Nickel uptake substrate-specific transmembrane region" evidence="1">
    <location>
        <begin position="28"/>
        <end position="194"/>
    </location>
</feature>
<dbReference type="InterPro" id="IPR008969">
    <property type="entry name" value="CarboxyPept-like_regulatory"/>
</dbReference>
<organism evidence="2 3">
    <name type="scientific">Rosistilla oblonga</name>
    <dbReference type="NCBI Taxonomy" id="2527990"/>
    <lineage>
        <taxon>Bacteria</taxon>
        <taxon>Pseudomonadati</taxon>
        <taxon>Planctomycetota</taxon>
        <taxon>Planctomycetia</taxon>
        <taxon>Pirellulales</taxon>
        <taxon>Pirellulaceae</taxon>
        <taxon>Rosistilla</taxon>
    </lineage>
</organism>
<dbReference type="Gene3D" id="2.60.40.10">
    <property type="entry name" value="Immunoglobulins"/>
    <property type="match status" value="1"/>
</dbReference>
<sequence precursor="true">MRNTKLLKSVVTIVTCAAMIVPQPAMAAARATQVVDGIQVSSDIKNVRRGKTVALRGAIVDQSGKPVAGAPVVIAQQGNVVAELNTAADGRYQLADAAPGVYQVASYAGVQTIRLHAAGAPADSVDGVVQVIDNEGVARGQYCAGGASCQGCDQCRPKRFALLKKVATSPLTWTAVIAAAIAIPLALDDDDDAS</sequence>
<name>A0A518IS60_9BACT</name>
<evidence type="ECO:0000256" key="1">
    <source>
        <dbReference type="SAM" id="SignalP"/>
    </source>
</evidence>
<accession>A0A518IS60</accession>
<gene>
    <name evidence="2" type="ORF">Mal33_19170</name>
</gene>
<dbReference type="EMBL" id="CP036318">
    <property type="protein sequence ID" value="QDV55938.1"/>
    <property type="molecule type" value="Genomic_DNA"/>
</dbReference>
<dbReference type="SUPFAM" id="SSF49464">
    <property type="entry name" value="Carboxypeptidase regulatory domain-like"/>
    <property type="match status" value="1"/>
</dbReference>
<reference evidence="2 3" key="1">
    <citation type="submission" date="2019-02" db="EMBL/GenBank/DDBJ databases">
        <title>Deep-cultivation of Planctomycetes and their phenomic and genomic characterization uncovers novel biology.</title>
        <authorList>
            <person name="Wiegand S."/>
            <person name="Jogler M."/>
            <person name="Boedeker C."/>
            <person name="Pinto D."/>
            <person name="Vollmers J."/>
            <person name="Rivas-Marin E."/>
            <person name="Kohn T."/>
            <person name="Peeters S.H."/>
            <person name="Heuer A."/>
            <person name="Rast P."/>
            <person name="Oberbeckmann S."/>
            <person name="Bunk B."/>
            <person name="Jeske O."/>
            <person name="Meyerdierks A."/>
            <person name="Storesund J.E."/>
            <person name="Kallscheuer N."/>
            <person name="Luecker S."/>
            <person name="Lage O.M."/>
            <person name="Pohl T."/>
            <person name="Merkel B.J."/>
            <person name="Hornburger P."/>
            <person name="Mueller R.-W."/>
            <person name="Bruemmer F."/>
            <person name="Labrenz M."/>
            <person name="Spormann A.M."/>
            <person name="Op den Camp H."/>
            <person name="Overmann J."/>
            <person name="Amann R."/>
            <person name="Jetten M.S.M."/>
            <person name="Mascher T."/>
            <person name="Medema M.H."/>
            <person name="Devos D.P."/>
            <person name="Kaster A.-K."/>
            <person name="Ovreas L."/>
            <person name="Rohde M."/>
            <person name="Galperin M.Y."/>
            <person name="Jogler C."/>
        </authorList>
    </citation>
    <scope>NUCLEOTIDE SEQUENCE [LARGE SCALE GENOMIC DNA]</scope>
    <source>
        <strain evidence="2 3">Mal33</strain>
    </source>
</reference>
<dbReference type="Proteomes" id="UP000316770">
    <property type="component" value="Chromosome"/>
</dbReference>
<keyword evidence="1" id="KW-0732">Signal</keyword>
<dbReference type="AlphaFoldDB" id="A0A518IS60"/>
<proteinExistence type="predicted"/>
<protein>
    <recommendedName>
        <fullName evidence="4">Nickel uptake substrate-specific transmembrane region</fullName>
    </recommendedName>
</protein>
<evidence type="ECO:0000313" key="2">
    <source>
        <dbReference type="EMBL" id="QDV55938.1"/>
    </source>
</evidence>